<dbReference type="CDD" id="cd00405">
    <property type="entry name" value="PRAI"/>
    <property type="match status" value="1"/>
</dbReference>
<dbReference type="InterPro" id="IPR013785">
    <property type="entry name" value="Aldolase_TIM"/>
</dbReference>
<dbReference type="PANTHER" id="PTHR42894:SF1">
    <property type="entry name" value="N-(5'-PHOSPHORIBOSYL)ANTHRANILATE ISOMERASE"/>
    <property type="match status" value="1"/>
</dbReference>
<keyword evidence="9 10" id="KW-0413">Isomerase</keyword>
<evidence type="ECO:0000256" key="8">
    <source>
        <dbReference type="ARBA" id="ARBA00023141"/>
    </source>
</evidence>
<keyword evidence="6 10" id="KW-0028">Amino-acid biosynthesis</keyword>
<dbReference type="InterPro" id="IPR011060">
    <property type="entry name" value="RibuloseP-bd_barrel"/>
</dbReference>
<keyword evidence="7 10" id="KW-0822">Tryptophan biosynthesis</keyword>
<evidence type="ECO:0000256" key="4">
    <source>
        <dbReference type="ARBA" id="ARBA00012572"/>
    </source>
</evidence>
<accession>A0A974S1I0</accession>
<evidence type="ECO:0000256" key="2">
    <source>
        <dbReference type="ARBA" id="ARBA00004664"/>
    </source>
</evidence>
<keyword evidence="8 10" id="KW-0057">Aromatic amino acid biosynthesis</keyword>
<name>A0A974S1I0_PERPY</name>
<feature type="domain" description="N-(5'phosphoribosyl) anthranilate isomerase (PRAI)" evidence="11">
    <location>
        <begin position="3"/>
        <end position="196"/>
    </location>
</feature>
<evidence type="ECO:0000256" key="9">
    <source>
        <dbReference type="ARBA" id="ARBA00023235"/>
    </source>
</evidence>
<dbReference type="InterPro" id="IPR001240">
    <property type="entry name" value="PRAI_dom"/>
</dbReference>
<dbReference type="InterPro" id="IPR044643">
    <property type="entry name" value="TrpF_fam"/>
</dbReference>
<dbReference type="GO" id="GO:0004640">
    <property type="term" value="F:phosphoribosylanthranilate isomerase activity"/>
    <property type="evidence" value="ECO:0007669"/>
    <property type="project" value="UniProtKB-UniRule"/>
</dbReference>
<dbReference type="Pfam" id="PF00697">
    <property type="entry name" value="PRAI"/>
    <property type="match status" value="1"/>
</dbReference>
<comment type="similarity">
    <text evidence="3 10">Belongs to the TrpF family.</text>
</comment>
<evidence type="ECO:0000256" key="5">
    <source>
        <dbReference type="ARBA" id="ARBA00022272"/>
    </source>
</evidence>
<comment type="catalytic activity">
    <reaction evidence="1 10">
        <text>N-(5-phospho-beta-D-ribosyl)anthranilate = 1-(2-carboxyphenylamino)-1-deoxy-D-ribulose 5-phosphate</text>
        <dbReference type="Rhea" id="RHEA:21540"/>
        <dbReference type="ChEBI" id="CHEBI:18277"/>
        <dbReference type="ChEBI" id="CHEBI:58613"/>
        <dbReference type="EC" id="5.3.1.24"/>
    </reaction>
</comment>
<evidence type="ECO:0000256" key="1">
    <source>
        <dbReference type="ARBA" id="ARBA00001164"/>
    </source>
</evidence>
<dbReference type="Proteomes" id="UP000595254">
    <property type="component" value="Chromosome"/>
</dbReference>
<evidence type="ECO:0000256" key="7">
    <source>
        <dbReference type="ARBA" id="ARBA00022822"/>
    </source>
</evidence>
<dbReference type="PANTHER" id="PTHR42894">
    <property type="entry name" value="N-(5'-PHOSPHORIBOSYL)ANTHRANILATE ISOMERASE"/>
    <property type="match status" value="1"/>
</dbReference>
<dbReference type="SUPFAM" id="SSF51366">
    <property type="entry name" value="Ribulose-phoshate binding barrel"/>
    <property type="match status" value="1"/>
</dbReference>
<sequence length="199" mass="22158">MKVKICGLTTLEAAQTAENAGADFLGFIFADSKRKISPEKAKEIIEELNGKALKVGVFVDESLEEIERIQRLTGIDIIQLHGQESIEKAGSFSVPVIKAFSIQNEVDLRKIEGYPVDYQLLDLPKNSQSSSKKTLDWQMIHRLRQSCNRLILAGGLTPMNVSEAIKLVQPFAVDVSSGVETNGYKDHEKIRLFIKNAKQ</sequence>
<keyword evidence="13" id="KW-1185">Reference proteome</keyword>
<dbReference type="EMBL" id="CP068053">
    <property type="protein sequence ID" value="QQT01677.1"/>
    <property type="molecule type" value="Genomic_DNA"/>
</dbReference>
<organism evidence="12 13">
    <name type="scientific">Peribacillus psychrosaccharolyticus</name>
    <name type="common">Bacillus psychrosaccharolyticus</name>
    <dbReference type="NCBI Taxonomy" id="1407"/>
    <lineage>
        <taxon>Bacteria</taxon>
        <taxon>Bacillati</taxon>
        <taxon>Bacillota</taxon>
        <taxon>Bacilli</taxon>
        <taxon>Bacillales</taxon>
        <taxon>Bacillaceae</taxon>
        <taxon>Peribacillus</taxon>
    </lineage>
</organism>
<evidence type="ECO:0000313" key="13">
    <source>
        <dbReference type="Proteomes" id="UP000595254"/>
    </source>
</evidence>
<evidence type="ECO:0000259" key="11">
    <source>
        <dbReference type="Pfam" id="PF00697"/>
    </source>
</evidence>
<dbReference type="EC" id="5.3.1.24" evidence="4 10"/>
<dbReference type="RefSeq" id="WP_040374146.1">
    <property type="nucleotide sequence ID" value="NZ_CP068053.1"/>
</dbReference>
<dbReference type="AlphaFoldDB" id="A0A974S1I0"/>
<reference evidence="12 13" key="1">
    <citation type="submission" date="2021-01" db="EMBL/GenBank/DDBJ databases">
        <title>FDA dAtabase for Regulatory Grade micrObial Sequences (FDA-ARGOS): Supporting development and validation of Infectious Disease Dx tests.</title>
        <authorList>
            <person name="Nelson B."/>
            <person name="Plummer A."/>
            <person name="Tallon L."/>
            <person name="Sadzewicz L."/>
            <person name="Zhao X."/>
            <person name="Boylan J."/>
            <person name="Ott S."/>
            <person name="Bowen H."/>
            <person name="Vavikolanu K."/>
            <person name="Mehta A."/>
            <person name="Aluvathingal J."/>
            <person name="Nadendla S."/>
            <person name="Myers T."/>
            <person name="Yan Y."/>
            <person name="Sichtig H."/>
        </authorList>
    </citation>
    <scope>NUCLEOTIDE SEQUENCE [LARGE SCALE GENOMIC DNA]</scope>
    <source>
        <strain evidence="12 13">FDAARGOS_1161</strain>
    </source>
</reference>
<dbReference type="HAMAP" id="MF_00135">
    <property type="entry name" value="PRAI"/>
    <property type="match status" value="1"/>
</dbReference>
<evidence type="ECO:0000313" key="12">
    <source>
        <dbReference type="EMBL" id="QQT01677.1"/>
    </source>
</evidence>
<evidence type="ECO:0000256" key="3">
    <source>
        <dbReference type="ARBA" id="ARBA00007571"/>
    </source>
</evidence>
<dbReference type="GO" id="GO:0000162">
    <property type="term" value="P:L-tryptophan biosynthetic process"/>
    <property type="evidence" value="ECO:0007669"/>
    <property type="project" value="UniProtKB-UniRule"/>
</dbReference>
<dbReference type="FunFam" id="3.20.20.70:FF:000075">
    <property type="entry name" value="Tryptophan biosynthesis protein TRP1"/>
    <property type="match status" value="1"/>
</dbReference>
<dbReference type="Gene3D" id="3.20.20.70">
    <property type="entry name" value="Aldolase class I"/>
    <property type="match status" value="1"/>
</dbReference>
<proteinExistence type="inferred from homology"/>
<evidence type="ECO:0000256" key="6">
    <source>
        <dbReference type="ARBA" id="ARBA00022605"/>
    </source>
</evidence>
<protein>
    <recommendedName>
        <fullName evidence="5 10">N-(5'-phosphoribosyl)anthranilate isomerase</fullName>
        <shortName evidence="10">PRAI</shortName>
        <ecNumber evidence="4 10">5.3.1.24</ecNumber>
    </recommendedName>
</protein>
<evidence type="ECO:0000256" key="10">
    <source>
        <dbReference type="HAMAP-Rule" id="MF_00135"/>
    </source>
</evidence>
<comment type="pathway">
    <text evidence="2 10">Amino-acid biosynthesis; L-tryptophan biosynthesis; L-tryptophan from chorismate: step 3/5.</text>
</comment>
<dbReference type="KEGG" id="ppsr:I6J18_07405"/>
<gene>
    <name evidence="10" type="primary">trpF</name>
    <name evidence="12" type="ORF">I6J18_07405</name>
</gene>